<evidence type="ECO:0000256" key="6">
    <source>
        <dbReference type="ARBA" id="ARBA00023157"/>
    </source>
</evidence>
<evidence type="ECO:0000256" key="7">
    <source>
        <dbReference type="ARBA" id="ARBA00023180"/>
    </source>
</evidence>
<comment type="similarity">
    <text evidence="2 8">Belongs to the calycin superfamily. Lipocalin family.</text>
</comment>
<dbReference type="HOGENOM" id="CLU_094061_2_0_1"/>
<reference evidence="11" key="3">
    <citation type="submission" date="2025-09" db="UniProtKB">
        <authorList>
            <consortium name="Ensembl"/>
        </authorList>
    </citation>
    <scope>IDENTIFICATION</scope>
    <source>
        <strain evidence="11">2N</strain>
    </source>
</reference>
<evidence type="ECO:0000256" key="5">
    <source>
        <dbReference type="ARBA" id="ARBA00022729"/>
    </source>
</evidence>
<evidence type="ECO:0000256" key="3">
    <source>
        <dbReference type="ARBA" id="ARBA00022448"/>
    </source>
</evidence>
<dbReference type="PRINTS" id="PR01275">
    <property type="entry name" value="NGELATINASE"/>
</dbReference>
<evidence type="ECO:0000256" key="4">
    <source>
        <dbReference type="ARBA" id="ARBA00022525"/>
    </source>
</evidence>
<feature type="chain" id="PRO_5003543294" description="Lipocalin/cytosolic fatty-acid binding domain-containing protein" evidence="9">
    <location>
        <begin position="23"/>
        <end position="199"/>
    </location>
</feature>
<dbReference type="InterPro" id="IPR003087">
    <property type="entry name" value="LCN2/LCN12"/>
</dbReference>
<evidence type="ECO:0000259" key="10">
    <source>
        <dbReference type="Pfam" id="PF00061"/>
    </source>
</evidence>
<keyword evidence="12" id="KW-1185">Reference proteome</keyword>
<sequence length="199" mass="23252">MALDLLWLSLTLLGILQIQASGKIHVPRSMKINLSKIHLESNFNEDRFQGKWYALAVAENTIQNGSDSQFQMYSSTFYLNDDHSYNVTTKRHKGRVCDCRIMTLVPSYVPGQFELDNIKCYPGILLYTMRVSFTNYNQYALIFVKMQFKHILFYEATLYGRTKHLNADLKDRFIDFATFIGFNEENMIFHDPVEECIDN</sequence>
<reference evidence="12" key="1">
    <citation type="journal article" date="2011" name="Nature">
        <title>A high-resolution map of human evolutionary constraint using 29 mammals.</title>
        <authorList>
            <person name="Lindblad-Toh K."/>
            <person name="Garber M."/>
            <person name="Zuk O."/>
            <person name="Lin M.F."/>
            <person name="Parker B.J."/>
            <person name="Washietl S."/>
            <person name="Kheradpour P."/>
            <person name="Ernst J."/>
            <person name="Jordan G."/>
            <person name="Mauceli E."/>
            <person name="Ward L.D."/>
            <person name="Lowe C.B."/>
            <person name="Holloway A.K."/>
            <person name="Clamp M."/>
            <person name="Gnerre S."/>
            <person name="Alfoldi J."/>
            <person name="Beal K."/>
            <person name="Chang J."/>
            <person name="Clawson H."/>
            <person name="Cuff J."/>
            <person name="Di Palma F."/>
            <person name="Fitzgerald S."/>
            <person name="Flicek P."/>
            <person name="Guttman M."/>
            <person name="Hubisz M.J."/>
            <person name="Jaffe D.B."/>
            <person name="Jungreis I."/>
            <person name="Kent W.J."/>
            <person name="Kostka D."/>
            <person name="Lara M."/>
            <person name="Martins A.L."/>
            <person name="Massingham T."/>
            <person name="Moltke I."/>
            <person name="Raney B.J."/>
            <person name="Rasmussen M.D."/>
            <person name="Robinson J."/>
            <person name="Stark A."/>
            <person name="Vilella A.J."/>
            <person name="Wen J."/>
            <person name="Xie X."/>
            <person name="Zody M.C."/>
            <person name="Baldwin J."/>
            <person name="Bloom T."/>
            <person name="Chin C.W."/>
            <person name="Heiman D."/>
            <person name="Nicol R."/>
            <person name="Nusbaum C."/>
            <person name="Young S."/>
            <person name="Wilkinson J."/>
            <person name="Worley K.C."/>
            <person name="Kovar C.L."/>
            <person name="Muzny D.M."/>
            <person name="Gibbs R.A."/>
            <person name="Cree A."/>
            <person name="Dihn H.H."/>
            <person name="Fowler G."/>
            <person name="Jhangiani S."/>
            <person name="Joshi V."/>
            <person name="Lee S."/>
            <person name="Lewis L.R."/>
            <person name="Nazareth L.V."/>
            <person name="Okwuonu G."/>
            <person name="Santibanez J."/>
            <person name="Warren W.C."/>
            <person name="Mardis E.R."/>
            <person name="Weinstock G.M."/>
            <person name="Wilson R.K."/>
            <person name="Delehaunty K."/>
            <person name="Dooling D."/>
            <person name="Fronik C."/>
            <person name="Fulton L."/>
            <person name="Fulton B."/>
            <person name="Graves T."/>
            <person name="Minx P."/>
            <person name="Sodergren E."/>
            <person name="Birney E."/>
            <person name="Margulies E.H."/>
            <person name="Herrero J."/>
            <person name="Green E.D."/>
            <person name="Haussler D."/>
            <person name="Siepel A."/>
            <person name="Goldman N."/>
            <person name="Pollard K.S."/>
            <person name="Pedersen J.S."/>
            <person name="Lander E.S."/>
            <person name="Kellis M."/>
        </authorList>
    </citation>
    <scope>NUCLEOTIDE SEQUENCE [LARGE SCALE GENOMIC DNA]</scope>
    <source>
        <strain evidence="12">2N</strain>
    </source>
</reference>
<dbReference type="OMA" id="DPVEECI"/>
<accession>H0WBB7</accession>
<dbReference type="PANTHER" id="PTHR11430">
    <property type="entry name" value="LIPOCALIN"/>
    <property type="match status" value="1"/>
</dbReference>
<dbReference type="PANTHER" id="PTHR11430:SF13">
    <property type="entry name" value="NEUTROPHIL GELATINASE-ASSOCIATED LIPOCALIN"/>
    <property type="match status" value="1"/>
</dbReference>
<comment type="subcellular location">
    <subcellularLocation>
        <location evidence="1">Secreted</location>
    </subcellularLocation>
</comment>
<organism evidence="11 12">
    <name type="scientific">Cavia porcellus</name>
    <name type="common">Guinea pig</name>
    <dbReference type="NCBI Taxonomy" id="10141"/>
    <lineage>
        <taxon>Eukaryota</taxon>
        <taxon>Metazoa</taxon>
        <taxon>Chordata</taxon>
        <taxon>Craniata</taxon>
        <taxon>Vertebrata</taxon>
        <taxon>Euteleostomi</taxon>
        <taxon>Mammalia</taxon>
        <taxon>Eutheria</taxon>
        <taxon>Euarchontoglires</taxon>
        <taxon>Glires</taxon>
        <taxon>Rodentia</taxon>
        <taxon>Hystricomorpha</taxon>
        <taxon>Caviidae</taxon>
        <taxon>Cavia</taxon>
    </lineage>
</organism>
<dbReference type="Gene3D" id="2.40.128.20">
    <property type="match status" value="1"/>
</dbReference>
<dbReference type="InterPro" id="IPR002345">
    <property type="entry name" value="Lipocalin"/>
</dbReference>
<dbReference type="InterPro" id="IPR022272">
    <property type="entry name" value="Lipocalin_CS"/>
</dbReference>
<dbReference type="AlphaFoldDB" id="H0WBB7"/>
<dbReference type="VEuPathDB" id="HostDB:ENSCPOG00000027181"/>
<evidence type="ECO:0000256" key="2">
    <source>
        <dbReference type="ARBA" id="ARBA00006889"/>
    </source>
</evidence>
<keyword evidence="7" id="KW-0325">Glycoprotein</keyword>
<keyword evidence="5 9" id="KW-0732">Signal</keyword>
<feature type="domain" description="Lipocalin/cytosolic fatty-acid binding" evidence="10">
    <location>
        <begin position="49"/>
        <end position="191"/>
    </location>
</feature>
<dbReference type="STRING" id="10141.ENSCPOP00000020283"/>
<protein>
    <recommendedName>
        <fullName evidence="10">Lipocalin/cytosolic fatty-acid binding domain-containing protein</fullName>
    </recommendedName>
</protein>
<dbReference type="Proteomes" id="UP000005447">
    <property type="component" value="Unassembled WGS sequence"/>
</dbReference>
<reference evidence="11" key="2">
    <citation type="submission" date="2025-08" db="UniProtKB">
        <authorList>
            <consortium name="Ensembl"/>
        </authorList>
    </citation>
    <scope>IDENTIFICATION</scope>
    <source>
        <strain evidence="11">2N</strain>
    </source>
</reference>
<dbReference type="InParanoid" id="H0WBB7"/>
<dbReference type="eggNOG" id="ENOG502T7VZ">
    <property type="taxonomic scope" value="Eukaryota"/>
</dbReference>
<dbReference type="GO" id="GO:0005615">
    <property type="term" value="C:extracellular space"/>
    <property type="evidence" value="ECO:0007669"/>
    <property type="project" value="TreeGrafter"/>
</dbReference>
<evidence type="ECO:0000256" key="8">
    <source>
        <dbReference type="RuleBase" id="RU003695"/>
    </source>
</evidence>
<evidence type="ECO:0000256" key="1">
    <source>
        <dbReference type="ARBA" id="ARBA00004613"/>
    </source>
</evidence>
<keyword evidence="6" id="KW-1015">Disulfide bond</keyword>
<dbReference type="Ensembl" id="ENSCPOT00000027753.2">
    <property type="protein sequence ID" value="ENSCPOP00000020283.1"/>
    <property type="gene ID" value="ENSCPOG00000027181.2"/>
</dbReference>
<evidence type="ECO:0000313" key="11">
    <source>
        <dbReference type="Ensembl" id="ENSCPOP00000020283.1"/>
    </source>
</evidence>
<name>H0WBB7_CAVPO</name>
<keyword evidence="3" id="KW-0813">Transport</keyword>
<evidence type="ECO:0000256" key="9">
    <source>
        <dbReference type="SAM" id="SignalP"/>
    </source>
</evidence>
<keyword evidence="4" id="KW-0964">Secreted</keyword>
<dbReference type="Pfam" id="PF00061">
    <property type="entry name" value="Lipocalin"/>
    <property type="match status" value="1"/>
</dbReference>
<feature type="signal peptide" evidence="9">
    <location>
        <begin position="1"/>
        <end position="22"/>
    </location>
</feature>
<dbReference type="EMBL" id="AAKN02030223">
    <property type="status" value="NOT_ANNOTATED_CDS"/>
    <property type="molecule type" value="Genomic_DNA"/>
</dbReference>
<evidence type="ECO:0000313" key="12">
    <source>
        <dbReference type="Proteomes" id="UP000005447"/>
    </source>
</evidence>
<dbReference type="SUPFAM" id="SSF50814">
    <property type="entry name" value="Lipocalins"/>
    <property type="match status" value="1"/>
</dbReference>
<dbReference type="PRINTS" id="PR00179">
    <property type="entry name" value="LIPOCALIN"/>
</dbReference>
<dbReference type="InterPro" id="IPR012674">
    <property type="entry name" value="Calycin"/>
</dbReference>
<dbReference type="GeneTree" id="ENSGT01050000244868"/>
<dbReference type="InterPro" id="IPR000566">
    <property type="entry name" value="Lipocln_cytosolic_FA-bd_dom"/>
</dbReference>
<dbReference type="GO" id="GO:0036094">
    <property type="term" value="F:small molecule binding"/>
    <property type="evidence" value="ECO:0007669"/>
    <property type="project" value="InterPro"/>
</dbReference>
<dbReference type="PROSITE" id="PS00213">
    <property type="entry name" value="LIPOCALIN"/>
    <property type="match status" value="1"/>
</dbReference>
<proteinExistence type="inferred from homology"/>